<dbReference type="PRINTS" id="PR00081">
    <property type="entry name" value="GDHRDH"/>
</dbReference>
<comment type="caution">
    <text evidence="4">The sequence shown here is derived from an EMBL/GenBank/DDBJ whole genome shotgun (WGS) entry which is preliminary data.</text>
</comment>
<keyword evidence="3" id="KW-0560">Oxidoreductase</keyword>
<dbReference type="Pfam" id="PF13561">
    <property type="entry name" value="adh_short_C2"/>
    <property type="match status" value="1"/>
</dbReference>
<dbReference type="InterPro" id="IPR036291">
    <property type="entry name" value="NAD(P)-bd_dom_sf"/>
</dbReference>
<keyword evidence="2" id="KW-0521">NADP</keyword>
<evidence type="ECO:0000256" key="1">
    <source>
        <dbReference type="ARBA" id="ARBA00006484"/>
    </source>
</evidence>
<name>A0A3R8KZW1_9FIRM</name>
<reference evidence="4" key="1">
    <citation type="submission" date="2018-10" db="EMBL/GenBank/DDBJ databases">
        <title>Schaedlerella arabinophila gen. nov. sp. nov., isolated from the mouse intestinal tract and comparative analysis with the genome of the closely related altered Schaedler flora strain ASF502.</title>
        <authorList>
            <person name="Miyake S."/>
            <person name="Soh M."/>
            <person name="Seedorf H."/>
        </authorList>
    </citation>
    <scope>NUCLEOTIDE SEQUENCE [LARGE SCALE GENOMIC DNA]</scope>
    <source>
        <strain evidence="4">DSM 106076</strain>
    </source>
</reference>
<dbReference type="CDD" id="cd05233">
    <property type="entry name" value="SDR_c"/>
    <property type="match status" value="1"/>
</dbReference>
<dbReference type="GO" id="GO:0016491">
    <property type="term" value="F:oxidoreductase activity"/>
    <property type="evidence" value="ECO:0007669"/>
    <property type="project" value="UniProtKB-KW"/>
</dbReference>
<comment type="similarity">
    <text evidence="1">Belongs to the short-chain dehydrogenases/reductases (SDR) family.</text>
</comment>
<dbReference type="Gene3D" id="3.40.50.720">
    <property type="entry name" value="NAD(P)-binding Rossmann-like Domain"/>
    <property type="match status" value="1"/>
</dbReference>
<protein>
    <submittedName>
        <fullName evidence="4">SDR family oxidoreductase</fullName>
    </submittedName>
</protein>
<evidence type="ECO:0000313" key="5">
    <source>
        <dbReference type="Proteomes" id="UP000274920"/>
    </source>
</evidence>
<keyword evidence="5" id="KW-1185">Reference proteome</keyword>
<gene>
    <name evidence="4" type="ORF">EBB54_20120</name>
</gene>
<organism evidence="4 5">
    <name type="scientific">Schaedlerella arabinosiphila</name>
    <dbReference type="NCBI Taxonomy" id="2044587"/>
    <lineage>
        <taxon>Bacteria</taxon>
        <taxon>Bacillati</taxon>
        <taxon>Bacillota</taxon>
        <taxon>Clostridia</taxon>
        <taxon>Lachnospirales</taxon>
        <taxon>Lachnospiraceae</taxon>
        <taxon>Schaedlerella</taxon>
    </lineage>
</organism>
<evidence type="ECO:0000256" key="3">
    <source>
        <dbReference type="ARBA" id="ARBA00023002"/>
    </source>
</evidence>
<dbReference type="InterPro" id="IPR002347">
    <property type="entry name" value="SDR_fam"/>
</dbReference>
<dbReference type="Proteomes" id="UP000274920">
    <property type="component" value="Unassembled WGS sequence"/>
</dbReference>
<evidence type="ECO:0000256" key="2">
    <source>
        <dbReference type="ARBA" id="ARBA00022857"/>
    </source>
</evidence>
<sequence length="278" mass="31063">MMKQTKYIKRVLRWIIKGIPNVTVDVNISSVNNANLLKGKNVLVTGSSTGIGFEIAKKCIQNGAKVLINGRNKEKIQKALERLENRAEALPFDISNVYNSDEFIAQAKEKLNGDIDVLVCNAGISFHEKDIMHVTIDGFNQQFDTNLKGAYFLAKSFIEKRKPEKEYCILFVSSERGFQCDDIPYGLTKASINSLVKGLSRRFYTSGIRVNGIAPGITVSEMTQINRDNLFEDRLASKRYFLPEEVAEVANFLISDASKCISGEVIACDAGEYISSYF</sequence>
<dbReference type="SUPFAM" id="SSF51735">
    <property type="entry name" value="NAD(P)-binding Rossmann-fold domains"/>
    <property type="match status" value="1"/>
</dbReference>
<dbReference type="EMBL" id="RHJS01000002">
    <property type="protein sequence ID" value="RRK33393.1"/>
    <property type="molecule type" value="Genomic_DNA"/>
</dbReference>
<dbReference type="AlphaFoldDB" id="A0A3R8KZW1"/>
<dbReference type="InterPro" id="IPR052178">
    <property type="entry name" value="Sec_Metab_Biosynth_SDR"/>
</dbReference>
<accession>A0A3R8KZW1</accession>
<proteinExistence type="inferred from homology"/>
<dbReference type="PANTHER" id="PTHR43618:SF8">
    <property type="entry name" value="7ALPHA-HYDROXYSTEROID DEHYDROGENASE"/>
    <property type="match status" value="1"/>
</dbReference>
<dbReference type="PANTHER" id="PTHR43618">
    <property type="entry name" value="7-ALPHA-HYDROXYSTEROID DEHYDROGENASE"/>
    <property type="match status" value="1"/>
</dbReference>
<evidence type="ECO:0000313" key="4">
    <source>
        <dbReference type="EMBL" id="RRK33393.1"/>
    </source>
</evidence>